<keyword evidence="5" id="KW-1185">Reference proteome</keyword>
<evidence type="ECO:0000256" key="2">
    <source>
        <dbReference type="ARBA" id="ARBA00022573"/>
    </source>
</evidence>
<dbReference type="EMBL" id="JXBZ01000009">
    <property type="protein sequence ID" value="KJY48375.1"/>
    <property type="molecule type" value="Genomic_DNA"/>
</dbReference>
<sequence>MILLLGGTSESLKIADLLNQKRLSYLLSVVSDYGLKVAQKHSSHVIKQILTETNFQEFCQKNKITYVLDATHPFAREISQLAIHQTSELGIPYLRFERESLYENESHLKAFDSVSAVCSYLKNRSGLVYLSTGSKTAGDFATLLGVQRLHVRVLPTVKVLLALTEIGFTAAQIDALEGPFSQRLNEELFLRAHASWVVTKESGRQGGFLEKLSACQNLKLPCLIIRRPRISYPVQVNSLKDLELKLEAQNVR</sequence>
<keyword evidence="2" id="KW-0169">Cobalamin biosynthesis</keyword>
<reference evidence="4 5" key="1">
    <citation type="submission" date="2014-12" db="EMBL/GenBank/DDBJ databases">
        <title>Comparative genomics of the lactic acid bacteria isolated from the honey bee gut.</title>
        <authorList>
            <person name="Ellegaard K.M."/>
            <person name="Tamarit D."/>
            <person name="Javelind E."/>
            <person name="Olofsson T."/>
            <person name="Andersson S.G."/>
            <person name="Vasquez A."/>
        </authorList>
    </citation>
    <scope>NUCLEOTIDE SEQUENCE [LARGE SCALE GENOMIC DNA]</scope>
    <source>
        <strain evidence="4 5">Hon2</strain>
    </source>
</reference>
<proteinExistence type="predicted"/>
<protein>
    <submittedName>
        <fullName evidence="4">Precorrin-6X reductase CbiJ</fullName>
    </submittedName>
</protein>
<comment type="pathway">
    <text evidence="1">Cofactor biosynthesis; adenosylcobalamin biosynthesis.</text>
</comment>
<dbReference type="GO" id="GO:0009236">
    <property type="term" value="P:cobalamin biosynthetic process"/>
    <property type="evidence" value="ECO:0007669"/>
    <property type="project" value="UniProtKB-UniPathway"/>
</dbReference>
<dbReference type="UniPathway" id="UPA00148"/>
<comment type="caution">
    <text evidence="4">The sequence shown here is derived from an EMBL/GenBank/DDBJ whole genome shotgun (WGS) entry which is preliminary data.</text>
</comment>
<dbReference type="NCBIfam" id="TIGR00715">
    <property type="entry name" value="precor6x_red"/>
    <property type="match status" value="1"/>
</dbReference>
<evidence type="ECO:0000256" key="3">
    <source>
        <dbReference type="ARBA" id="ARBA00023002"/>
    </source>
</evidence>
<keyword evidence="3" id="KW-0560">Oxidoreductase</keyword>
<dbReference type="PATRIC" id="fig|1218508.4.peg.1427"/>
<evidence type="ECO:0000256" key="1">
    <source>
        <dbReference type="ARBA" id="ARBA00004953"/>
    </source>
</evidence>
<accession>A0A0F4KPM8</accession>
<dbReference type="PANTHER" id="PTHR36925">
    <property type="entry name" value="COBALT-PRECORRIN-6A REDUCTASE"/>
    <property type="match status" value="1"/>
</dbReference>
<dbReference type="PROSITE" id="PS51014">
    <property type="entry name" value="COBK_CBIJ"/>
    <property type="match status" value="1"/>
</dbReference>
<dbReference type="InterPro" id="IPR003723">
    <property type="entry name" value="Precorrin-6x_reduct"/>
</dbReference>
<evidence type="ECO:0000313" key="4">
    <source>
        <dbReference type="EMBL" id="KJY48375.1"/>
    </source>
</evidence>
<dbReference type="OrthoDB" id="9780707at2"/>
<dbReference type="Proteomes" id="UP000033695">
    <property type="component" value="Unassembled WGS sequence"/>
</dbReference>
<dbReference type="RefSeq" id="WP_045923262.1">
    <property type="nucleotide sequence ID" value="NZ_JBHTHW010000005.1"/>
</dbReference>
<name>A0A0F4KPM8_9LACO</name>
<dbReference type="HOGENOM" id="CLU_068627_0_0_9"/>
<dbReference type="PANTHER" id="PTHR36925:SF1">
    <property type="entry name" value="COBALT-PRECORRIN-6A REDUCTASE"/>
    <property type="match status" value="1"/>
</dbReference>
<evidence type="ECO:0000313" key="5">
    <source>
        <dbReference type="Proteomes" id="UP000033695"/>
    </source>
</evidence>
<gene>
    <name evidence="4" type="ORF">JG29_14350</name>
</gene>
<dbReference type="AlphaFoldDB" id="A0A0F4KPM8"/>
<dbReference type="GO" id="GO:0016994">
    <property type="term" value="F:precorrin-6A reductase activity"/>
    <property type="evidence" value="ECO:0007669"/>
    <property type="project" value="InterPro"/>
</dbReference>
<dbReference type="Pfam" id="PF02571">
    <property type="entry name" value="CbiJ"/>
    <property type="match status" value="1"/>
</dbReference>
<dbReference type="STRING" id="1218508.JG29_14350"/>
<organism evidence="4 5">
    <name type="scientific">Bombilactobacillus mellis</name>
    <dbReference type="NCBI Taxonomy" id="1218508"/>
    <lineage>
        <taxon>Bacteria</taxon>
        <taxon>Bacillati</taxon>
        <taxon>Bacillota</taxon>
        <taxon>Bacilli</taxon>
        <taxon>Lactobacillales</taxon>
        <taxon>Lactobacillaceae</taxon>
        <taxon>Bombilactobacillus</taxon>
    </lineage>
</organism>